<dbReference type="Proteomes" id="UP000193920">
    <property type="component" value="Unassembled WGS sequence"/>
</dbReference>
<organism evidence="1 2">
    <name type="scientific">Neocallimastix californiae</name>
    <dbReference type="NCBI Taxonomy" id="1754190"/>
    <lineage>
        <taxon>Eukaryota</taxon>
        <taxon>Fungi</taxon>
        <taxon>Fungi incertae sedis</taxon>
        <taxon>Chytridiomycota</taxon>
        <taxon>Chytridiomycota incertae sedis</taxon>
        <taxon>Neocallimastigomycetes</taxon>
        <taxon>Neocallimastigales</taxon>
        <taxon>Neocallimastigaceae</taxon>
        <taxon>Neocallimastix</taxon>
    </lineage>
</organism>
<protein>
    <submittedName>
        <fullName evidence="1">Uncharacterized protein</fullName>
    </submittedName>
</protein>
<reference evidence="1 2" key="1">
    <citation type="submission" date="2016-08" db="EMBL/GenBank/DDBJ databases">
        <title>A Parts List for Fungal Cellulosomes Revealed by Comparative Genomics.</title>
        <authorList>
            <consortium name="DOE Joint Genome Institute"/>
            <person name="Haitjema C.H."/>
            <person name="Gilmore S.P."/>
            <person name="Henske J.K."/>
            <person name="Solomon K.V."/>
            <person name="De Groot R."/>
            <person name="Kuo A."/>
            <person name="Mondo S.J."/>
            <person name="Salamov A.A."/>
            <person name="Labutti K."/>
            <person name="Zhao Z."/>
            <person name="Chiniquy J."/>
            <person name="Barry K."/>
            <person name="Brewer H.M."/>
            <person name="Purvine S.O."/>
            <person name="Wright A.T."/>
            <person name="Boxma B."/>
            <person name="Van Alen T."/>
            <person name="Hackstein J.H."/>
            <person name="Baker S.E."/>
            <person name="Grigoriev I.V."/>
            <person name="O'Malley M.A."/>
        </authorList>
    </citation>
    <scope>NUCLEOTIDE SEQUENCE [LARGE SCALE GENOMIC DNA]</scope>
    <source>
        <strain evidence="1 2">G1</strain>
    </source>
</reference>
<sequence length="396" mass="45971">MSNTFKLTSIFKLPDIKPNYEKNCKRKSSTTINNNNIKARKISNINIDSNNKNNYELNSDSKLQDKSVKNSSTLIGRFSKDNNISNQDNHKIKEYIKPEDDIKLNNCLNLVSPKIISSSFKVERINPDQPCLKENEGSKNEKVKIKKIDEDEKKDIFNRNYINLNNETINGSHNSNNFINNHKEKYKLNVKNKNINNKCENNELNNEDFQGNNVKEELNSIRNSYNSNAKLRNNKINNIVNINKLKENSEQNFVDNYESINKKLLNNNSSTCRDNTKKNNGDAIISNNNEIKFKEVLTPELKNNNINSEIKEKISIFDDKEKKVDKKLSILIYNKKTEVNGNINPIKEINNSSRKNIEYNNSDIIKNNNKSDNVNNEIVEENKKIKMILKRMTKFS</sequence>
<gene>
    <name evidence="1" type="ORF">LY90DRAFT_519239</name>
</gene>
<evidence type="ECO:0000313" key="2">
    <source>
        <dbReference type="Proteomes" id="UP000193920"/>
    </source>
</evidence>
<keyword evidence="2" id="KW-1185">Reference proteome</keyword>
<name>A0A1Y1Z7D7_9FUNG</name>
<accession>A0A1Y1Z7D7</accession>
<dbReference type="AlphaFoldDB" id="A0A1Y1Z7D7"/>
<evidence type="ECO:0000313" key="1">
    <source>
        <dbReference type="EMBL" id="ORY06163.1"/>
    </source>
</evidence>
<dbReference type="EMBL" id="MCOG01000441">
    <property type="protein sequence ID" value="ORY06163.1"/>
    <property type="molecule type" value="Genomic_DNA"/>
</dbReference>
<proteinExistence type="predicted"/>
<comment type="caution">
    <text evidence="1">The sequence shown here is derived from an EMBL/GenBank/DDBJ whole genome shotgun (WGS) entry which is preliminary data.</text>
</comment>